<evidence type="ECO:0000313" key="1">
    <source>
        <dbReference type="EMBL" id="EKC23285.1"/>
    </source>
</evidence>
<dbReference type="HOGENOM" id="CLU_2869754_0_0_1"/>
<gene>
    <name evidence="1" type="ORF">CGI_10019655</name>
</gene>
<dbReference type="InParanoid" id="K1Q342"/>
<reference evidence="1" key="1">
    <citation type="journal article" date="2012" name="Nature">
        <title>The oyster genome reveals stress adaptation and complexity of shell formation.</title>
        <authorList>
            <person name="Zhang G."/>
            <person name="Fang X."/>
            <person name="Guo X."/>
            <person name="Li L."/>
            <person name="Luo R."/>
            <person name="Xu F."/>
            <person name="Yang P."/>
            <person name="Zhang L."/>
            <person name="Wang X."/>
            <person name="Qi H."/>
            <person name="Xiong Z."/>
            <person name="Que H."/>
            <person name="Xie Y."/>
            <person name="Holland P.W."/>
            <person name="Paps J."/>
            <person name="Zhu Y."/>
            <person name="Wu F."/>
            <person name="Chen Y."/>
            <person name="Wang J."/>
            <person name="Peng C."/>
            <person name="Meng J."/>
            <person name="Yang L."/>
            <person name="Liu J."/>
            <person name="Wen B."/>
            <person name="Zhang N."/>
            <person name="Huang Z."/>
            <person name="Zhu Q."/>
            <person name="Feng Y."/>
            <person name="Mount A."/>
            <person name="Hedgecock D."/>
            <person name="Xu Z."/>
            <person name="Liu Y."/>
            <person name="Domazet-Loso T."/>
            <person name="Du Y."/>
            <person name="Sun X."/>
            <person name="Zhang S."/>
            <person name="Liu B."/>
            <person name="Cheng P."/>
            <person name="Jiang X."/>
            <person name="Li J."/>
            <person name="Fan D."/>
            <person name="Wang W."/>
            <person name="Fu W."/>
            <person name="Wang T."/>
            <person name="Wang B."/>
            <person name="Zhang J."/>
            <person name="Peng Z."/>
            <person name="Li Y."/>
            <person name="Li N."/>
            <person name="Wang J."/>
            <person name="Chen M."/>
            <person name="He Y."/>
            <person name="Tan F."/>
            <person name="Song X."/>
            <person name="Zheng Q."/>
            <person name="Huang R."/>
            <person name="Yang H."/>
            <person name="Du X."/>
            <person name="Chen L."/>
            <person name="Yang M."/>
            <person name="Gaffney P.M."/>
            <person name="Wang S."/>
            <person name="Luo L."/>
            <person name="She Z."/>
            <person name="Ming Y."/>
            <person name="Huang W."/>
            <person name="Zhang S."/>
            <person name="Huang B."/>
            <person name="Zhang Y."/>
            <person name="Qu T."/>
            <person name="Ni P."/>
            <person name="Miao G."/>
            <person name="Wang J."/>
            <person name="Wang Q."/>
            <person name="Steinberg C.E."/>
            <person name="Wang H."/>
            <person name="Li N."/>
            <person name="Qian L."/>
            <person name="Zhang G."/>
            <person name="Li Y."/>
            <person name="Yang H."/>
            <person name="Liu X."/>
            <person name="Wang J."/>
            <person name="Yin Y."/>
            <person name="Wang J."/>
        </authorList>
    </citation>
    <scope>NUCLEOTIDE SEQUENCE [LARGE SCALE GENOMIC DNA]</scope>
    <source>
        <strain evidence="1">05x7-T-G4-1.051#20</strain>
    </source>
</reference>
<proteinExistence type="predicted"/>
<dbReference type="AlphaFoldDB" id="K1Q342"/>
<protein>
    <submittedName>
        <fullName evidence="1">Uncharacterized protein</fullName>
    </submittedName>
</protein>
<sequence length="64" mass="7174">MVGLNNINSNIGMKMCSTAEIFARKLQQIGRMHEVYLIMSQTVHASTVYVYFGSSQGTSDNRDE</sequence>
<dbReference type="EMBL" id="JH818284">
    <property type="protein sequence ID" value="EKC23285.1"/>
    <property type="molecule type" value="Genomic_DNA"/>
</dbReference>
<accession>K1Q342</accession>
<name>K1Q342_MAGGI</name>
<organism evidence="1">
    <name type="scientific">Magallana gigas</name>
    <name type="common">Pacific oyster</name>
    <name type="synonym">Crassostrea gigas</name>
    <dbReference type="NCBI Taxonomy" id="29159"/>
    <lineage>
        <taxon>Eukaryota</taxon>
        <taxon>Metazoa</taxon>
        <taxon>Spiralia</taxon>
        <taxon>Lophotrochozoa</taxon>
        <taxon>Mollusca</taxon>
        <taxon>Bivalvia</taxon>
        <taxon>Autobranchia</taxon>
        <taxon>Pteriomorphia</taxon>
        <taxon>Ostreida</taxon>
        <taxon>Ostreoidea</taxon>
        <taxon>Ostreidae</taxon>
        <taxon>Magallana</taxon>
    </lineage>
</organism>